<accession>A0A8X8GNY0</accession>
<dbReference type="RefSeq" id="WP_234624353.1">
    <property type="nucleotide sequence ID" value="NZ_JAHWXT010000013.1"/>
</dbReference>
<feature type="transmembrane region" description="Helical" evidence="6">
    <location>
        <begin position="310"/>
        <end position="330"/>
    </location>
</feature>
<feature type="transmembrane region" description="Helical" evidence="6">
    <location>
        <begin position="60"/>
        <end position="81"/>
    </location>
</feature>
<evidence type="ECO:0000313" key="9">
    <source>
        <dbReference type="Proteomes" id="UP000887320"/>
    </source>
</evidence>
<dbReference type="InterPro" id="IPR020846">
    <property type="entry name" value="MFS_dom"/>
</dbReference>
<dbReference type="SUPFAM" id="SSF103473">
    <property type="entry name" value="MFS general substrate transporter"/>
    <property type="match status" value="1"/>
</dbReference>
<dbReference type="AlphaFoldDB" id="A0A8X8GNY0"/>
<feature type="domain" description="Major facilitator superfamily (MFS) profile" evidence="7">
    <location>
        <begin position="23"/>
        <end position="397"/>
    </location>
</feature>
<dbReference type="GO" id="GO:0005886">
    <property type="term" value="C:plasma membrane"/>
    <property type="evidence" value="ECO:0007669"/>
    <property type="project" value="UniProtKB-SubCell"/>
</dbReference>
<evidence type="ECO:0000256" key="2">
    <source>
        <dbReference type="ARBA" id="ARBA00022475"/>
    </source>
</evidence>
<evidence type="ECO:0000313" key="8">
    <source>
        <dbReference type="EMBL" id="MCF0267064.1"/>
    </source>
</evidence>
<dbReference type="InterPro" id="IPR011701">
    <property type="entry name" value="MFS"/>
</dbReference>
<dbReference type="Gene3D" id="1.20.1250.20">
    <property type="entry name" value="MFS general substrate transporter like domains"/>
    <property type="match status" value="1"/>
</dbReference>
<keyword evidence="4 6" id="KW-1133">Transmembrane helix</keyword>
<feature type="transmembrane region" description="Helical" evidence="6">
    <location>
        <begin position="219"/>
        <end position="241"/>
    </location>
</feature>
<feature type="transmembrane region" description="Helical" evidence="6">
    <location>
        <begin position="21"/>
        <end position="40"/>
    </location>
</feature>
<feature type="transmembrane region" description="Helical" evidence="6">
    <location>
        <begin position="342"/>
        <end position="365"/>
    </location>
</feature>
<evidence type="ECO:0000256" key="4">
    <source>
        <dbReference type="ARBA" id="ARBA00022989"/>
    </source>
</evidence>
<dbReference type="InterPro" id="IPR050189">
    <property type="entry name" value="MFS_Efflux_Transporters"/>
</dbReference>
<dbReference type="EMBL" id="JAHWXT010000013">
    <property type="protein sequence ID" value="MCF0267064.1"/>
    <property type="molecule type" value="Genomic_DNA"/>
</dbReference>
<dbReference type="PROSITE" id="PS50850">
    <property type="entry name" value="MFS"/>
    <property type="match status" value="1"/>
</dbReference>
<evidence type="ECO:0000256" key="5">
    <source>
        <dbReference type="ARBA" id="ARBA00023136"/>
    </source>
</evidence>
<feature type="transmembrane region" description="Helical" evidence="6">
    <location>
        <begin position="148"/>
        <end position="166"/>
    </location>
</feature>
<reference evidence="8" key="1">
    <citation type="submission" date="2021-07" db="EMBL/GenBank/DDBJ databases">
        <authorList>
            <person name="Fernandez M."/>
            <person name="Pereira P."/>
            <person name="Torres Tejerizo G.A."/>
            <person name="Gonzalez P."/>
            <person name="Agostini E."/>
        </authorList>
    </citation>
    <scope>NUCLEOTIDE SEQUENCE</scope>
    <source>
        <strain evidence="8">SFC 500-1A</strain>
    </source>
</reference>
<gene>
    <name evidence="8" type="ORF">KW868_21695</name>
</gene>
<feature type="transmembrane region" description="Helical" evidence="6">
    <location>
        <begin position="286"/>
        <end position="304"/>
    </location>
</feature>
<dbReference type="GO" id="GO:0022857">
    <property type="term" value="F:transmembrane transporter activity"/>
    <property type="evidence" value="ECO:0007669"/>
    <property type="project" value="InterPro"/>
</dbReference>
<sequence>MSALSPQTPAPQSAPSESQQWISVISLAFAAFIFNTTEFVPVALLSDIGKSFAMPATDVGIMITLYAWVVAPISLPIMLLTKNIERRFLLIILFMVFVASHALSYFAWSFDVLLISRIGIAFSHALFWSITASLAVRVAPKGKEFQALGLLATGTALAMVLGIPFGRMIGESYGWRNTFALIAIGAAIVCVILAKTLPRLPSVNSGSLSSLKVFLKRPSLMIVFALTIIVITAQFTAYSYIEPFALNVAHFSSTQTTTLLLIYGAAGFFGSYLFGKFAKKYPKLPIPLSSAILAVSMLLLTSLSTDFTSFSLLSLFWGMAIICFSLAQQAKTLALASDATDVAMAIYSGLYNVGIGGGALLGGLVTTSYGLNHIGIVGGIIAILGTLLALVLVQRKDFIQKNRVC</sequence>
<keyword evidence="8" id="KW-0813">Transport</keyword>
<evidence type="ECO:0000256" key="6">
    <source>
        <dbReference type="SAM" id="Phobius"/>
    </source>
</evidence>
<evidence type="ECO:0000256" key="3">
    <source>
        <dbReference type="ARBA" id="ARBA00022692"/>
    </source>
</evidence>
<dbReference type="PANTHER" id="PTHR43124">
    <property type="entry name" value="PURINE EFFLUX PUMP PBUE"/>
    <property type="match status" value="1"/>
</dbReference>
<evidence type="ECO:0000259" key="7">
    <source>
        <dbReference type="PROSITE" id="PS50850"/>
    </source>
</evidence>
<dbReference type="PANTHER" id="PTHR43124:SF4">
    <property type="entry name" value="SUGAR EFFLUX TRANSPORTER"/>
    <property type="match status" value="1"/>
</dbReference>
<dbReference type="InterPro" id="IPR036259">
    <property type="entry name" value="MFS_trans_sf"/>
</dbReference>
<proteinExistence type="predicted"/>
<dbReference type="CDD" id="cd17324">
    <property type="entry name" value="MFS_NepI_like"/>
    <property type="match status" value="1"/>
</dbReference>
<feature type="transmembrane region" description="Helical" evidence="6">
    <location>
        <begin position="114"/>
        <end position="136"/>
    </location>
</feature>
<feature type="transmembrane region" description="Helical" evidence="6">
    <location>
        <begin position="371"/>
        <end position="393"/>
    </location>
</feature>
<organism evidence="8 9">
    <name type="scientific">Acinetobacter guillouiae</name>
    <name type="common">Acinetobacter genomosp. 11</name>
    <dbReference type="NCBI Taxonomy" id="106649"/>
    <lineage>
        <taxon>Bacteria</taxon>
        <taxon>Pseudomonadati</taxon>
        <taxon>Pseudomonadota</taxon>
        <taxon>Gammaproteobacteria</taxon>
        <taxon>Moraxellales</taxon>
        <taxon>Moraxellaceae</taxon>
        <taxon>Acinetobacter</taxon>
    </lineage>
</organism>
<name>A0A8X8GNY0_ACIGI</name>
<keyword evidence="2" id="KW-1003">Cell membrane</keyword>
<protein>
    <submittedName>
        <fullName evidence="8">Sugar transporter</fullName>
    </submittedName>
</protein>
<feature type="transmembrane region" description="Helical" evidence="6">
    <location>
        <begin position="88"/>
        <end position="108"/>
    </location>
</feature>
<dbReference type="Proteomes" id="UP000887320">
    <property type="component" value="Unassembled WGS sequence"/>
</dbReference>
<comment type="caution">
    <text evidence="8">The sequence shown here is derived from an EMBL/GenBank/DDBJ whole genome shotgun (WGS) entry which is preliminary data.</text>
</comment>
<comment type="subcellular location">
    <subcellularLocation>
        <location evidence="1">Cell membrane</location>
        <topology evidence="1">Multi-pass membrane protein</topology>
    </subcellularLocation>
</comment>
<feature type="transmembrane region" description="Helical" evidence="6">
    <location>
        <begin position="178"/>
        <end position="198"/>
    </location>
</feature>
<dbReference type="Pfam" id="PF07690">
    <property type="entry name" value="MFS_1"/>
    <property type="match status" value="1"/>
</dbReference>
<feature type="transmembrane region" description="Helical" evidence="6">
    <location>
        <begin position="253"/>
        <end position="274"/>
    </location>
</feature>
<keyword evidence="5 6" id="KW-0472">Membrane</keyword>
<dbReference type="NCBIfam" id="NF002921">
    <property type="entry name" value="PRK03545.1"/>
    <property type="match status" value="1"/>
</dbReference>
<evidence type="ECO:0000256" key="1">
    <source>
        <dbReference type="ARBA" id="ARBA00004651"/>
    </source>
</evidence>
<keyword evidence="3 6" id="KW-0812">Transmembrane</keyword>
<keyword evidence="8" id="KW-0762">Sugar transport</keyword>